<dbReference type="EnsemblPlants" id="Pp3c25_4990V3.4">
    <property type="protein sequence ID" value="Pp3c25_4990V3.4"/>
    <property type="gene ID" value="Pp3c25_4990"/>
</dbReference>
<dbReference type="Gramene" id="Pp3c25_4990V3.4">
    <property type="protein sequence ID" value="Pp3c25_4990V3.4"/>
    <property type="gene ID" value="Pp3c25_4990"/>
</dbReference>
<dbReference type="SMART" id="SM00443">
    <property type="entry name" value="G_patch"/>
    <property type="match status" value="1"/>
</dbReference>
<feature type="region of interest" description="Disordered" evidence="4">
    <location>
        <begin position="181"/>
        <end position="223"/>
    </location>
</feature>
<dbReference type="GO" id="GO:0000398">
    <property type="term" value="P:mRNA splicing, via spliceosome"/>
    <property type="evidence" value="ECO:0000318"/>
    <property type="project" value="GO_Central"/>
</dbReference>
<dbReference type="eggNOG" id="ENOG502QVR4">
    <property type="taxonomic scope" value="Eukaryota"/>
</dbReference>
<dbReference type="EMBL" id="ABEU02000025">
    <property type="status" value="NOT_ANNOTATED_CDS"/>
    <property type="molecule type" value="Genomic_DNA"/>
</dbReference>
<dbReference type="EnsemblPlants" id="Pp3c25_4990V3.3">
    <property type="protein sequence ID" value="Pp3c25_4990V3.3"/>
    <property type="gene ID" value="Pp3c25_4990"/>
</dbReference>
<feature type="compositionally biased region" description="Basic and acidic residues" evidence="4">
    <location>
        <begin position="595"/>
        <end position="607"/>
    </location>
</feature>
<comment type="subcellular location">
    <subcellularLocation>
        <location evidence="1">Nucleus</location>
    </subcellularLocation>
</comment>
<dbReference type="Gramene" id="Pp3c25_4990V3.3">
    <property type="protein sequence ID" value="Pp3c25_4990V3.3"/>
    <property type="gene ID" value="Pp3c25_4990"/>
</dbReference>
<feature type="compositionally biased region" description="Polar residues" evidence="4">
    <location>
        <begin position="181"/>
        <end position="211"/>
    </location>
</feature>
<feature type="compositionally biased region" description="Acidic residues" evidence="4">
    <location>
        <begin position="316"/>
        <end position="335"/>
    </location>
</feature>
<reference evidence="6 7" key="1">
    <citation type="journal article" date="2008" name="Science">
        <title>The Physcomitrella genome reveals evolutionary insights into the conquest of land by plants.</title>
        <authorList>
            <person name="Rensing S."/>
            <person name="Lang D."/>
            <person name="Zimmer A."/>
            <person name="Terry A."/>
            <person name="Salamov A."/>
            <person name="Shapiro H."/>
            <person name="Nishiyama T."/>
            <person name="Perroud P.-F."/>
            <person name="Lindquist E."/>
            <person name="Kamisugi Y."/>
            <person name="Tanahashi T."/>
            <person name="Sakakibara K."/>
            <person name="Fujita T."/>
            <person name="Oishi K."/>
            <person name="Shin-I T."/>
            <person name="Kuroki Y."/>
            <person name="Toyoda A."/>
            <person name="Suzuki Y."/>
            <person name="Hashimoto A."/>
            <person name="Yamaguchi K."/>
            <person name="Sugano A."/>
            <person name="Kohara Y."/>
            <person name="Fujiyama A."/>
            <person name="Anterola A."/>
            <person name="Aoki S."/>
            <person name="Ashton N."/>
            <person name="Barbazuk W.B."/>
            <person name="Barker E."/>
            <person name="Bennetzen J."/>
            <person name="Bezanilla M."/>
            <person name="Blankenship R."/>
            <person name="Cho S.H."/>
            <person name="Dutcher S."/>
            <person name="Estelle M."/>
            <person name="Fawcett J.A."/>
            <person name="Gundlach H."/>
            <person name="Hanada K."/>
            <person name="Heyl A."/>
            <person name="Hicks K.A."/>
            <person name="Hugh J."/>
            <person name="Lohr M."/>
            <person name="Mayer K."/>
            <person name="Melkozernov A."/>
            <person name="Murata T."/>
            <person name="Nelson D."/>
            <person name="Pils B."/>
            <person name="Prigge M."/>
            <person name="Reiss B."/>
            <person name="Renner T."/>
            <person name="Rombauts S."/>
            <person name="Rushton P."/>
            <person name="Sanderfoot A."/>
            <person name="Schween G."/>
            <person name="Shiu S.-H."/>
            <person name="Stueber K."/>
            <person name="Theodoulou F.L."/>
            <person name="Tu H."/>
            <person name="Van de Peer Y."/>
            <person name="Verrier P.J."/>
            <person name="Waters E."/>
            <person name="Wood A."/>
            <person name="Yang L."/>
            <person name="Cove D."/>
            <person name="Cuming A."/>
            <person name="Hasebe M."/>
            <person name="Lucas S."/>
            <person name="Mishler D.B."/>
            <person name="Reski R."/>
            <person name="Grigoriev I."/>
            <person name="Quatrano R.S."/>
            <person name="Boore J.L."/>
        </authorList>
    </citation>
    <scope>NUCLEOTIDE SEQUENCE [LARGE SCALE GENOMIC DNA]</scope>
    <source>
        <strain evidence="6 7">cv. Gransden 2004</strain>
    </source>
</reference>
<protein>
    <recommendedName>
        <fullName evidence="5">G-patch domain-containing protein</fullName>
    </recommendedName>
</protein>
<dbReference type="EnsemblPlants" id="Pp3c25_4990V3.6">
    <property type="protein sequence ID" value="Pp3c25_4990V3.6"/>
    <property type="gene ID" value="Pp3c25_4990"/>
</dbReference>
<keyword evidence="2" id="KW-0694">RNA-binding</keyword>
<dbReference type="GO" id="GO:0005634">
    <property type="term" value="C:nucleus"/>
    <property type="evidence" value="ECO:0000318"/>
    <property type="project" value="GO_Central"/>
</dbReference>
<feature type="compositionally biased region" description="Basic residues" evidence="4">
    <location>
        <begin position="585"/>
        <end position="594"/>
    </location>
</feature>
<dbReference type="CDD" id="cd16074">
    <property type="entry name" value="OCRE"/>
    <property type="match status" value="1"/>
</dbReference>
<dbReference type="InterPro" id="IPR041591">
    <property type="entry name" value="OCRE"/>
</dbReference>
<accession>A9U175</accession>
<dbReference type="PANTHER" id="PTHR13948">
    <property type="entry name" value="RNA-BINDING PROTEIN"/>
    <property type="match status" value="1"/>
</dbReference>
<sequence length="703" mass="76962">MHSAQFQTESAVAMDAPSAVASDAPGFVFDSTSGLYYDASSGFYYDAQAGWYYNTHDGQYYIYENEAYVPLSATVREETVLRAVDDESNQASVQGAGRLSNPEHHLSEEAIPIQGTTSTSRNSTMSTHIAGFTADQEATIDETSSHLDKDSTMKDAAAVASDSEWQVQSFRYAQNVTEVTSDSSSGLIPGTEMSSLSMGTVPTKSLDTTEQGDAGNEPVESRPASVWIAETLNELYSQNTFETPTNGGKSGVSVDPSSQHLYYLPNSGGEDPYEYTYMSGDYNEDTWREPQHQRRQHWGYSVAGEYPATMDNELYESDDQSEELEEGEWRPEEEEKEKYVFADIDEVEEGEIRESPSEEPESLGMDGEDRGTFGGGEDPAYRGSSPIHTENYLYEDGKIAGADYTYVTHLSENLPGSDADLITTASVVTAEEQWQAQYLPAAKLKPRTYSGSMELWDWSIVEQEKKVSKKKVKKIIRLVGRLAPNATQVHPSLRGSGGLIRTTPILEADHEFVKVSSGRIYKLRRPSSKHLAVYPGCVSSNPSQDWGLPLINTNPAENYISHSSGTHDAILSTDSGLGNDQSAAPKKKNSKLKFKGVDGEPQPKYRDRAAERRTLHRGFGIGPGQKLVSVHELEKEEAEAATEMPAALEKAASARRIGRDNIGKRMLEGMGWKEGQSLGSGEGGLVDPILALGNTGRTGLGWN</sequence>
<evidence type="ECO:0000259" key="5">
    <source>
        <dbReference type="PROSITE" id="PS50174"/>
    </source>
</evidence>
<feature type="region of interest" description="Disordered" evidence="4">
    <location>
        <begin position="316"/>
        <end position="336"/>
    </location>
</feature>
<dbReference type="EnsemblPlants" id="Pp3c25_4990V3.5">
    <property type="protein sequence ID" value="Pp3c25_4990V3.5"/>
    <property type="gene ID" value="Pp3c25_4990"/>
</dbReference>
<dbReference type="Gramene" id="Pp3c25_4990V3.6">
    <property type="protein sequence ID" value="Pp3c25_4990V3.6"/>
    <property type="gene ID" value="Pp3c25_4990"/>
</dbReference>
<reference evidence="6 7" key="2">
    <citation type="journal article" date="2018" name="Plant J.">
        <title>The Physcomitrella patens chromosome-scale assembly reveals moss genome structure and evolution.</title>
        <authorList>
            <person name="Lang D."/>
            <person name="Ullrich K.K."/>
            <person name="Murat F."/>
            <person name="Fuchs J."/>
            <person name="Jenkins J."/>
            <person name="Haas F.B."/>
            <person name="Piednoel M."/>
            <person name="Gundlach H."/>
            <person name="Van Bel M."/>
            <person name="Meyberg R."/>
            <person name="Vives C."/>
            <person name="Morata J."/>
            <person name="Symeonidi A."/>
            <person name="Hiss M."/>
            <person name="Muchero W."/>
            <person name="Kamisugi Y."/>
            <person name="Saleh O."/>
            <person name="Blanc G."/>
            <person name="Decker E.L."/>
            <person name="van Gessel N."/>
            <person name="Grimwood J."/>
            <person name="Hayes R.D."/>
            <person name="Graham S.W."/>
            <person name="Gunter L.E."/>
            <person name="McDaniel S.F."/>
            <person name="Hoernstein S.N.W."/>
            <person name="Larsson A."/>
            <person name="Li F.W."/>
            <person name="Perroud P.F."/>
            <person name="Phillips J."/>
            <person name="Ranjan P."/>
            <person name="Rokshar D.S."/>
            <person name="Rothfels C.J."/>
            <person name="Schneider L."/>
            <person name="Shu S."/>
            <person name="Stevenson D.W."/>
            <person name="Thummler F."/>
            <person name="Tillich M."/>
            <person name="Villarreal Aguilar J.C."/>
            <person name="Widiez T."/>
            <person name="Wong G.K."/>
            <person name="Wymore A."/>
            <person name="Zhang Y."/>
            <person name="Zimmer A.D."/>
            <person name="Quatrano R.S."/>
            <person name="Mayer K.F.X."/>
            <person name="Goodstein D."/>
            <person name="Casacuberta J.M."/>
            <person name="Vandepoele K."/>
            <person name="Reski R."/>
            <person name="Cuming A.C."/>
            <person name="Tuskan G.A."/>
            <person name="Maumus F."/>
            <person name="Salse J."/>
            <person name="Schmutz J."/>
            <person name="Rensing S.A."/>
        </authorList>
    </citation>
    <scope>NUCLEOTIDE SEQUENCE [LARGE SCALE GENOMIC DNA]</scope>
    <source>
        <strain evidence="6 7">cv. Gransden 2004</strain>
    </source>
</reference>
<evidence type="ECO:0000313" key="6">
    <source>
        <dbReference type="EnsemblPlants" id="Pp3c25_4990V3.5"/>
    </source>
</evidence>
<evidence type="ECO:0000313" key="7">
    <source>
        <dbReference type="Proteomes" id="UP000006727"/>
    </source>
</evidence>
<dbReference type="Proteomes" id="UP000006727">
    <property type="component" value="Chromosome 25"/>
</dbReference>
<evidence type="ECO:0000256" key="1">
    <source>
        <dbReference type="ARBA" id="ARBA00004123"/>
    </source>
</evidence>
<keyword evidence="3" id="KW-0539">Nucleus</keyword>
<dbReference type="Gramene" id="Pp3c25_4990V3.5">
    <property type="protein sequence ID" value="Pp3c25_4990V3.5"/>
    <property type="gene ID" value="Pp3c25_4990"/>
</dbReference>
<keyword evidence="7" id="KW-1185">Reference proteome</keyword>
<name>A9U175_PHYPA</name>
<dbReference type="Pfam" id="PF01585">
    <property type="entry name" value="G-patch"/>
    <property type="match status" value="1"/>
</dbReference>
<dbReference type="InParanoid" id="A9U175"/>
<dbReference type="Pfam" id="PF17780">
    <property type="entry name" value="OCRE"/>
    <property type="match status" value="1"/>
</dbReference>
<dbReference type="GO" id="GO:0003723">
    <property type="term" value="F:RNA binding"/>
    <property type="evidence" value="ECO:0000318"/>
    <property type="project" value="GO_Central"/>
</dbReference>
<feature type="domain" description="G-patch" evidence="5">
    <location>
        <begin position="659"/>
        <end position="703"/>
    </location>
</feature>
<dbReference type="PANTHER" id="PTHR13948:SF38">
    <property type="entry name" value="D111_G-PATCH DOMAIN-CONTAINING PROTEIN"/>
    <property type="match status" value="1"/>
</dbReference>
<proteinExistence type="predicted"/>
<dbReference type="InterPro" id="IPR000467">
    <property type="entry name" value="G_patch_dom"/>
</dbReference>
<evidence type="ECO:0000256" key="4">
    <source>
        <dbReference type="SAM" id="MobiDB-lite"/>
    </source>
</evidence>
<feature type="region of interest" description="Disordered" evidence="4">
    <location>
        <begin position="571"/>
        <end position="607"/>
    </location>
</feature>
<evidence type="ECO:0000256" key="3">
    <source>
        <dbReference type="ARBA" id="ARBA00023242"/>
    </source>
</evidence>
<evidence type="ECO:0000256" key="2">
    <source>
        <dbReference type="ARBA" id="ARBA00022884"/>
    </source>
</evidence>
<feature type="compositionally biased region" description="Polar residues" evidence="4">
    <location>
        <begin position="571"/>
        <end position="582"/>
    </location>
</feature>
<reference evidence="6" key="3">
    <citation type="submission" date="2020-12" db="UniProtKB">
        <authorList>
            <consortium name="EnsemblPlants"/>
        </authorList>
    </citation>
    <scope>IDENTIFICATION</scope>
</reference>
<dbReference type="AlphaFoldDB" id="A9U175"/>
<feature type="region of interest" description="Disordered" evidence="4">
    <location>
        <begin position="94"/>
        <end position="124"/>
    </location>
</feature>
<feature type="region of interest" description="Disordered" evidence="4">
    <location>
        <begin position="348"/>
        <end position="385"/>
    </location>
</feature>
<dbReference type="PROSITE" id="PS50174">
    <property type="entry name" value="G_PATCH"/>
    <property type="match status" value="1"/>
</dbReference>
<dbReference type="HOGENOM" id="CLU_427887_0_0_1"/>
<organism evidence="6 7">
    <name type="scientific">Physcomitrium patens</name>
    <name type="common">Spreading-leaved earth moss</name>
    <name type="synonym">Physcomitrella patens</name>
    <dbReference type="NCBI Taxonomy" id="3218"/>
    <lineage>
        <taxon>Eukaryota</taxon>
        <taxon>Viridiplantae</taxon>
        <taxon>Streptophyta</taxon>
        <taxon>Embryophyta</taxon>
        <taxon>Bryophyta</taxon>
        <taxon>Bryophytina</taxon>
        <taxon>Bryopsida</taxon>
        <taxon>Funariidae</taxon>
        <taxon>Funariales</taxon>
        <taxon>Funariaceae</taxon>
        <taxon>Physcomitrium</taxon>
    </lineage>
</organism>